<evidence type="ECO:0000259" key="2">
    <source>
        <dbReference type="Pfam" id="PF00462"/>
    </source>
</evidence>
<dbReference type="PANTHER" id="PTHR45669">
    <property type="entry name" value="GLUTAREDOXIN DOMAIN-CONTAINING CYSTEINE-RICH PROTEIN CG12206-RELATED"/>
    <property type="match status" value="1"/>
</dbReference>
<feature type="domain" description="Glutaredoxin" evidence="2">
    <location>
        <begin position="162"/>
        <end position="230"/>
    </location>
</feature>
<accession>A0A843XMT8</accession>
<dbReference type="SUPFAM" id="SSF52833">
    <property type="entry name" value="Thioredoxin-like"/>
    <property type="match status" value="1"/>
</dbReference>
<feature type="region of interest" description="Disordered" evidence="1">
    <location>
        <begin position="77"/>
        <end position="143"/>
    </location>
</feature>
<feature type="compositionally biased region" description="Basic and acidic residues" evidence="1">
    <location>
        <begin position="121"/>
        <end position="131"/>
    </location>
</feature>
<evidence type="ECO:0000313" key="3">
    <source>
        <dbReference type="EMBL" id="MQM20999.1"/>
    </source>
</evidence>
<dbReference type="InterPro" id="IPR002109">
    <property type="entry name" value="Glutaredoxin"/>
</dbReference>
<dbReference type="AlphaFoldDB" id="A0A843XMT8"/>
<proteinExistence type="predicted"/>
<dbReference type="PROSITE" id="PS51354">
    <property type="entry name" value="GLUTAREDOXIN_2"/>
    <property type="match status" value="1"/>
</dbReference>
<dbReference type="Pfam" id="PF23733">
    <property type="entry name" value="GRXCR1-2_C"/>
    <property type="match status" value="1"/>
</dbReference>
<dbReference type="Pfam" id="PF00462">
    <property type="entry name" value="Glutaredoxin"/>
    <property type="match status" value="1"/>
</dbReference>
<name>A0A843XMT8_COLES</name>
<dbReference type="Gene3D" id="3.40.30.10">
    <property type="entry name" value="Glutaredoxin"/>
    <property type="match status" value="1"/>
</dbReference>
<dbReference type="InterPro" id="IPR036249">
    <property type="entry name" value="Thioredoxin-like_sf"/>
</dbReference>
<comment type="caution">
    <text evidence="3">The sequence shown here is derived from an EMBL/GenBank/DDBJ whole genome shotgun (WGS) entry which is preliminary data.</text>
</comment>
<keyword evidence="4" id="KW-1185">Reference proteome</keyword>
<sequence>MGCASSKRVEAAAVADVYRPPPTSVAVFDINAIEEPWVISVSTAGGDAGQPDLEKKPTHLPLPILEKLDTFELAPHSCKPKAAAPSPSPLPNPPPSAPATRSSAPSLPDGIRPVSQNSFLLKDREEREKKNAANPEDPVRRWRRNPLEGLPELCPPGGADGVVLYTTTLRGVRRTFEDCERARQLVEAHCMEAGVDERDVSLHGEYLRELRELVGEEATVPRLFVKGRYVGGVDEVVEMNETGRLRLMLRLVRGEGSGAGRRGCGSCGGARFVPCTECGGSCKVVAEDGKSTKRCGQCNENGLVQCPHCH</sequence>
<reference evidence="3" key="1">
    <citation type="submission" date="2017-07" db="EMBL/GenBank/DDBJ databases">
        <title>Taro Niue Genome Assembly and Annotation.</title>
        <authorList>
            <person name="Atibalentja N."/>
            <person name="Keating K."/>
            <person name="Fields C.J."/>
        </authorList>
    </citation>
    <scope>NUCLEOTIDE SEQUENCE</scope>
    <source>
        <strain evidence="3">Niue_2</strain>
        <tissue evidence="3">Leaf</tissue>
    </source>
</reference>
<feature type="compositionally biased region" description="Pro residues" evidence="1">
    <location>
        <begin position="86"/>
        <end position="97"/>
    </location>
</feature>
<evidence type="ECO:0000313" key="4">
    <source>
        <dbReference type="Proteomes" id="UP000652761"/>
    </source>
</evidence>
<evidence type="ECO:0000256" key="1">
    <source>
        <dbReference type="SAM" id="MobiDB-lite"/>
    </source>
</evidence>
<organism evidence="3 4">
    <name type="scientific">Colocasia esculenta</name>
    <name type="common">Wild taro</name>
    <name type="synonym">Arum esculentum</name>
    <dbReference type="NCBI Taxonomy" id="4460"/>
    <lineage>
        <taxon>Eukaryota</taxon>
        <taxon>Viridiplantae</taxon>
        <taxon>Streptophyta</taxon>
        <taxon>Embryophyta</taxon>
        <taxon>Tracheophyta</taxon>
        <taxon>Spermatophyta</taxon>
        <taxon>Magnoliopsida</taxon>
        <taxon>Liliopsida</taxon>
        <taxon>Araceae</taxon>
        <taxon>Aroideae</taxon>
        <taxon>Colocasieae</taxon>
        <taxon>Colocasia</taxon>
    </lineage>
</organism>
<dbReference type="EMBL" id="NMUH01010475">
    <property type="protein sequence ID" value="MQM20999.1"/>
    <property type="molecule type" value="Genomic_DNA"/>
</dbReference>
<protein>
    <recommendedName>
        <fullName evidence="2">Glutaredoxin domain-containing protein</fullName>
    </recommendedName>
</protein>
<dbReference type="Proteomes" id="UP000652761">
    <property type="component" value="Unassembled WGS sequence"/>
</dbReference>
<gene>
    <name evidence="3" type="ORF">Taro_054030</name>
</gene>
<feature type="compositionally biased region" description="Low complexity" evidence="1">
    <location>
        <begin position="98"/>
        <end position="108"/>
    </location>
</feature>
<dbReference type="PANTHER" id="PTHR45669:SF7">
    <property type="entry name" value="F1N19.7"/>
    <property type="match status" value="1"/>
</dbReference>
<dbReference type="OrthoDB" id="423313at2759"/>